<sequence length="396" mass="44959">MTFIKNSTSCSTLIDVEDFKATRPSRMNETEIIVEDDNEYKHKLHIPLTPSESIDNCLRNNPLLSSTAKKALAKRSEFFLSKGTFSTSSVGKGRGPTIYVHQREVAHVSNEQYDNRGAILVSDSATTCHIIGVRSYSCCNRKRILGSLCHLDSIQNGTCVRKMIEEHLSFHKCLEKCLNRNQVHMEVHIIGGYLDQDRTSEETTSHILNILAKAAKTCRSKLEMKLKTCVVTGLNDCATYEDNVSNAPIIRGLALDISSGQVHLFNKVHEICAGPAKTLRRVRLWAPALQNNFLLEVHTWEKEEICVEPFEYAPFPDIELFLQLPDDTLLQYSSTSPECEADDFCDIMRITCTFVKDIPVSDVFGKDRKRIVYHSKKRILNSGDDDLFEYDWKRSD</sequence>
<accession>A0A7S3V3T7</accession>
<gene>
    <name evidence="1" type="ORF">CDEB00056_LOCUS47</name>
</gene>
<dbReference type="AlphaFoldDB" id="A0A7S3V3T7"/>
<dbReference type="GO" id="GO:0006511">
    <property type="term" value="P:ubiquitin-dependent protein catabolic process"/>
    <property type="evidence" value="ECO:0007669"/>
    <property type="project" value="TreeGrafter"/>
</dbReference>
<dbReference type="InterPro" id="IPR026750">
    <property type="entry name" value="NTAN1"/>
</dbReference>
<reference evidence="1" key="1">
    <citation type="submission" date="2021-01" db="EMBL/GenBank/DDBJ databases">
        <authorList>
            <person name="Corre E."/>
            <person name="Pelletier E."/>
            <person name="Niang G."/>
            <person name="Scheremetjew M."/>
            <person name="Finn R."/>
            <person name="Kale V."/>
            <person name="Holt S."/>
            <person name="Cochrane G."/>
            <person name="Meng A."/>
            <person name="Brown T."/>
            <person name="Cohen L."/>
        </authorList>
    </citation>
    <scope>NUCLEOTIDE SEQUENCE</scope>
    <source>
        <strain evidence="1">MM31A-1</strain>
    </source>
</reference>
<dbReference type="PANTHER" id="PTHR12498:SF0">
    <property type="entry name" value="PROTEIN N-TERMINAL ASPARAGINE AMIDOHYDROLASE"/>
    <property type="match status" value="1"/>
</dbReference>
<evidence type="ECO:0000313" key="1">
    <source>
        <dbReference type="EMBL" id="CAE0455206.1"/>
    </source>
</evidence>
<dbReference type="PANTHER" id="PTHR12498">
    <property type="entry name" value="N-TERMINAL ASPARAGINE AMIDOHYDROLASE"/>
    <property type="match status" value="1"/>
</dbReference>
<proteinExistence type="predicted"/>
<name>A0A7S3V3T7_9STRA</name>
<dbReference type="Pfam" id="PF14736">
    <property type="entry name" value="N_Asn_amidohyd"/>
    <property type="match status" value="1"/>
</dbReference>
<dbReference type="GO" id="GO:0008418">
    <property type="term" value="F:protein-N-terminal asparagine amidohydrolase activity"/>
    <property type="evidence" value="ECO:0007669"/>
    <property type="project" value="InterPro"/>
</dbReference>
<dbReference type="GO" id="GO:0005634">
    <property type="term" value="C:nucleus"/>
    <property type="evidence" value="ECO:0007669"/>
    <property type="project" value="TreeGrafter"/>
</dbReference>
<dbReference type="EMBL" id="HBIO01000065">
    <property type="protein sequence ID" value="CAE0455206.1"/>
    <property type="molecule type" value="Transcribed_RNA"/>
</dbReference>
<organism evidence="1">
    <name type="scientific">Chaetoceros debilis</name>
    <dbReference type="NCBI Taxonomy" id="122233"/>
    <lineage>
        <taxon>Eukaryota</taxon>
        <taxon>Sar</taxon>
        <taxon>Stramenopiles</taxon>
        <taxon>Ochrophyta</taxon>
        <taxon>Bacillariophyta</taxon>
        <taxon>Coscinodiscophyceae</taxon>
        <taxon>Chaetocerotophycidae</taxon>
        <taxon>Chaetocerotales</taxon>
        <taxon>Chaetocerotaceae</taxon>
        <taxon>Chaetoceros</taxon>
    </lineage>
</organism>
<protein>
    <submittedName>
        <fullName evidence="1">Uncharacterized protein</fullName>
    </submittedName>
</protein>